<dbReference type="GO" id="GO:0016342">
    <property type="term" value="C:catenin complex"/>
    <property type="evidence" value="ECO:0007669"/>
    <property type="project" value="TreeGrafter"/>
</dbReference>
<evidence type="ECO:0000256" key="2">
    <source>
        <dbReference type="ARBA" id="ARBA00022737"/>
    </source>
</evidence>
<dbReference type="InterPro" id="IPR039808">
    <property type="entry name" value="Cadherin"/>
</dbReference>
<dbReference type="Gene3D" id="2.60.40.60">
    <property type="entry name" value="Cadherins"/>
    <property type="match status" value="6"/>
</dbReference>
<dbReference type="SMART" id="SM00736">
    <property type="entry name" value="CADG"/>
    <property type="match status" value="4"/>
</dbReference>
<dbReference type="GO" id="GO:0008013">
    <property type="term" value="F:beta-catenin binding"/>
    <property type="evidence" value="ECO:0007669"/>
    <property type="project" value="TreeGrafter"/>
</dbReference>
<dbReference type="InterPro" id="IPR006644">
    <property type="entry name" value="Cadg"/>
</dbReference>
<protein>
    <submittedName>
        <fullName evidence="6">Cadherin domain-containing protein</fullName>
    </submittedName>
</protein>
<reference evidence="6 7" key="1">
    <citation type="submission" date="2018-05" db="EMBL/GenBank/DDBJ databases">
        <title>Genomic Encyclopedia of Type Strains, Phase IV (KMG-IV): sequencing the most valuable type-strain genomes for metagenomic binning, comparative biology and taxonomic classification.</title>
        <authorList>
            <person name="Goeker M."/>
        </authorList>
    </citation>
    <scope>NUCLEOTIDE SEQUENCE [LARGE SCALE GENOMIC DNA]</scope>
    <source>
        <strain evidence="6 7">DSM 29661</strain>
    </source>
</reference>
<feature type="domain" description="Cadherin" evidence="5">
    <location>
        <begin position="554"/>
        <end position="655"/>
    </location>
</feature>
<evidence type="ECO:0000259" key="5">
    <source>
        <dbReference type="PROSITE" id="PS50268"/>
    </source>
</evidence>
<evidence type="ECO:0000256" key="1">
    <source>
        <dbReference type="ARBA" id="ARBA00004370"/>
    </source>
</evidence>
<dbReference type="SUPFAM" id="SSF49313">
    <property type="entry name" value="Cadherin-like"/>
    <property type="match status" value="6"/>
</dbReference>
<feature type="domain" description="Cadherin" evidence="5">
    <location>
        <begin position="872"/>
        <end position="974"/>
    </location>
</feature>
<gene>
    <name evidence="6" type="ORF">DFR34_1241</name>
</gene>
<proteinExistence type="predicted"/>
<keyword evidence="7" id="KW-1185">Reference proteome</keyword>
<evidence type="ECO:0000313" key="7">
    <source>
        <dbReference type="Proteomes" id="UP000247555"/>
    </source>
</evidence>
<dbReference type="InterPro" id="IPR002126">
    <property type="entry name" value="Cadherin-like_dom"/>
</dbReference>
<feature type="domain" description="Cadherin" evidence="5">
    <location>
        <begin position="465"/>
        <end position="554"/>
    </location>
</feature>
<dbReference type="PRINTS" id="PR00205">
    <property type="entry name" value="CADHERIN"/>
</dbReference>
<feature type="non-terminal residue" evidence="6">
    <location>
        <position position="1523"/>
    </location>
</feature>
<dbReference type="PROSITE" id="PS50268">
    <property type="entry name" value="CADHERIN_2"/>
    <property type="match status" value="6"/>
</dbReference>
<keyword evidence="2" id="KW-0677">Repeat</keyword>
<dbReference type="SMART" id="SM00112">
    <property type="entry name" value="CA"/>
    <property type="match status" value="6"/>
</dbReference>
<dbReference type="PANTHER" id="PTHR24027:SF438">
    <property type="entry name" value="CADHERIN 23"/>
    <property type="match status" value="1"/>
</dbReference>
<dbReference type="CDD" id="cd11304">
    <property type="entry name" value="Cadherin_repeat"/>
    <property type="match status" value="6"/>
</dbReference>
<dbReference type="GO" id="GO:0007156">
    <property type="term" value="P:homophilic cell adhesion via plasma membrane adhesion molecules"/>
    <property type="evidence" value="ECO:0007669"/>
    <property type="project" value="InterPro"/>
</dbReference>
<feature type="domain" description="Cadherin" evidence="5">
    <location>
        <begin position="1199"/>
        <end position="1293"/>
    </location>
</feature>
<name>A0A318KIY3_9NEIS</name>
<feature type="domain" description="Cadherin" evidence="5">
    <location>
        <begin position="784"/>
        <end position="872"/>
    </location>
</feature>
<dbReference type="InterPro" id="IPR015919">
    <property type="entry name" value="Cadherin-like_sf"/>
</dbReference>
<keyword evidence="3" id="KW-0106">Calcium</keyword>
<keyword evidence="4" id="KW-0472">Membrane</keyword>
<sequence length="1523" mass="149640">MDTVTINALSSIPAAQPARQVVFIENNLYDWGLLSRQMAANAEVIVLDSAQDGLAQMASYLATLQPGSLDAIHVLSHGAAGQLNLGSITLTQDSLSQYSAELNAIGQALGEDGDLLLYGCDVGAGEAGETLVRQLAAITRADVAASSNLTGASALGGDWVLETHSGAVNSAALTLDEYMGTLALTVTNSFATGVGTPEDLAIDSQNNLYVVSIDDNTLYKYAASGGAITGGAVNTAFATITNATCVAIDTAGNLYLGTGSGIIMKYPASGGVPSNVGGVSFASGFNNISDIVVGSDGYLYAADSGASKVYKLPASGGPLTLASVLASATVNGAQQLYIDAANNLYATSPSDGKVIKFAASGGAISLASPSDFVTGLSDEPRSITSDGTNFYIGTGSFGGDGKVYKTGAGGGAVTPENTFTGAQVTELLWAGSNTLYGTFSDNMVRKLVTPAPNTAPTITSGAGGSVGENSSTSVVVYTATATDAESNPISYSLSGADAGQLTIDSSTGVVRLVSAANYEVKNAYNINIVASDGAASSTKAVTISVTDVNENPVFSGAASGSVAENAPTSTVVYTATATDPEGATVNYKLSGTDAASFNIDSTTGAITLKASADYETKSSYSLNLLAVDGVNTGLKVITVAVTNVNEKPAITAPASQSVNQATATALTGISVTDPDSGSNMLTLSFSAPAGTFAATSGSGVTALGSGTSSMTLTGTQTNINAFITASKVTYTTAAGATGTVTLSIGSNDGGNSGSGGTQTDSATETLNIAVANAAPTITSGASGSVAENAATSTVVYTTTATDPESDALTYALTGTDAASFTIDTAGAVRLVSPADFETKSSYSITVNAKDASNTTTKAVTINVTDVNEAPNITSGATGSVAENAATSTVVYTAAASDPESGAVSYSLSGTDAASFSINSSTGAVTLNASADYETKSSYNLTLIAADASSNTSGKAVTINVTNVNEKPVLTAPASQNVMQATATALTGISVADPDSGSNPITVSLSAPAGTFTSTTGSGVTVLGSGTSSMTLTGTQSNINAFITASKVTYTTAAGATGTVTLSIGSNDGGNSGSGGTQTDSKTETLNVVPPNAAPVISSGASGSVAENAATSTVVYTATATDAESDTIAYALSGTDAASFSINSSTGAVTLNASADFETKSSYSITVNAKDASNTTTKAVTINVTDVNEAPTNIALSASSVAENTSTASALNIGNLTSTDPDTGNTFTYSVVGGADQASFQVTGAALQFKAGTTLDYETKNSYAVTVRSTDQGGLTFDKAFTVTLTDANDKPVITVPASQNITIGSAAALSGISVADQDAGSNSISLALSVPAGTLTATSGGGVTVSGSGSGSLTLAGSQSAINTFLSGGGVSYATAVGASAGSTVTLSLVANDNGFSGGGAQTGNGSVTLNLAAAGGGGGGGGSGSSSSSTLVDGVNVTSGTVTRSDGSSVPSKIIPVVTAGRQDQDGASANADIPLAGSNTTPAIKAEIPVGIGMTSIGGDSTKTDKTDLITAIKSRTVDKS</sequence>
<organism evidence="6 7">
    <name type="scientific">Rivihabitans pingtungensis</name>
    <dbReference type="NCBI Taxonomy" id="1054498"/>
    <lineage>
        <taxon>Bacteria</taxon>
        <taxon>Pseudomonadati</taxon>
        <taxon>Pseudomonadota</taxon>
        <taxon>Betaproteobacteria</taxon>
        <taxon>Neisseriales</taxon>
        <taxon>Aquaspirillaceae</taxon>
        <taxon>Rivihabitans</taxon>
    </lineage>
</organism>
<dbReference type="GO" id="GO:0045296">
    <property type="term" value="F:cadherin binding"/>
    <property type="evidence" value="ECO:0007669"/>
    <property type="project" value="TreeGrafter"/>
</dbReference>
<dbReference type="Pfam" id="PF00028">
    <property type="entry name" value="Cadherin"/>
    <property type="match status" value="5"/>
</dbReference>
<dbReference type="Proteomes" id="UP000247555">
    <property type="component" value="Unassembled WGS sequence"/>
</dbReference>
<dbReference type="OrthoDB" id="6091599at2"/>
<comment type="subcellular location">
    <subcellularLocation>
        <location evidence="1">Membrane</location>
    </subcellularLocation>
</comment>
<feature type="domain" description="Cadherin" evidence="5">
    <location>
        <begin position="1096"/>
        <end position="1192"/>
    </location>
</feature>
<comment type="caution">
    <text evidence="6">The sequence shown here is derived from an EMBL/GenBank/DDBJ whole genome shotgun (WGS) entry which is preliminary data.</text>
</comment>
<dbReference type="SUPFAM" id="SSF63829">
    <property type="entry name" value="Calcium-dependent phosphotriesterase"/>
    <property type="match status" value="1"/>
</dbReference>
<dbReference type="GO" id="GO:0005509">
    <property type="term" value="F:calcium ion binding"/>
    <property type="evidence" value="ECO:0007669"/>
    <property type="project" value="InterPro"/>
</dbReference>
<accession>A0A318KIY3</accession>
<dbReference type="Pfam" id="PF14252">
    <property type="entry name" value="DUF4347"/>
    <property type="match status" value="1"/>
</dbReference>
<evidence type="ECO:0000256" key="3">
    <source>
        <dbReference type="ARBA" id="ARBA00022837"/>
    </source>
</evidence>
<dbReference type="PANTHER" id="PTHR24027">
    <property type="entry name" value="CADHERIN-23"/>
    <property type="match status" value="1"/>
</dbReference>
<evidence type="ECO:0000313" key="6">
    <source>
        <dbReference type="EMBL" id="PXX75861.1"/>
    </source>
</evidence>
<dbReference type="EMBL" id="QJKI01000024">
    <property type="protein sequence ID" value="PXX75861.1"/>
    <property type="molecule type" value="Genomic_DNA"/>
</dbReference>
<dbReference type="InterPro" id="IPR025592">
    <property type="entry name" value="DUF4347"/>
</dbReference>
<evidence type="ECO:0000256" key="4">
    <source>
        <dbReference type="ARBA" id="ARBA00023136"/>
    </source>
</evidence>
<dbReference type="Gene3D" id="2.40.10.500">
    <property type="match status" value="2"/>
</dbReference>
<dbReference type="GO" id="GO:0016477">
    <property type="term" value="P:cell migration"/>
    <property type="evidence" value="ECO:0007669"/>
    <property type="project" value="TreeGrafter"/>
</dbReference>